<evidence type="ECO:0000259" key="3">
    <source>
        <dbReference type="PROSITE" id="PS51462"/>
    </source>
</evidence>
<evidence type="ECO:0000313" key="4">
    <source>
        <dbReference type="EMBL" id="KQH87334.1"/>
    </source>
</evidence>
<dbReference type="OMA" id="WKGYFNF"/>
<comment type="caution">
    <text evidence="4">The sequence shown here is derived from an EMBL/GenBank/DDBJ whole genome shotgun (WGS) entry which is preliminary data.</text>
</comment>
<dbReference type="InParanoid" id="A0A0Q2RT80"/>
<dbReference type="PANTHER" id="PTHR43046">
    <property type="entry name" value="GDP-MANNOSE MANNOSYL HYDROLASE"/>
    <property type="match status" value="1"/>
</dbReference>
<dbReference type="Proteomes" id="UP000051221">
    <property type="component" value="Unassembled WGS sequence"/>
</dbReference>
<accession>A0A0Q2RT80</accession>
<dbReference type="PANTHER" id="PTHR43046:SF16">
    <property type="entry name" value="ADP-RIBOSE PYROPHOSPHATASE YJHB-RELATED"/>
    <property type="match status" value="1"/>
</dbReference>
<organism evidence="4 5">
    <name type="scientific">Vibrio furnissii</name>
    <dbReference type="NCBI Taxonomy" id="29494"/>
    <lineage>
        <taxon>Bacteria</taxon>
        <taxon>Pseudomonadati</taxon>
        <taxon>Pseudomonadota</taxon>
        <taxon>Gammaproteobacteria</taxon>
        <taxon>Vibrionales</taxon>
        <taxon>Vibrionaceae</taxon>
        <taxon>Vibrio</taxon>
    </lineage>
</organism>
<evidence type="ECO:0000313" key="5">
    <source>
        <dbReference type="Proteomes" id="UP000051221"/>
    </source>
</evidence>
<comment type="cofactor">
    <cofactor evidence="1">
        <name>Mg(2+)</name>
        <dbReference type="ChEBI" id="CHEBI:18420"/>
    </cofactor>
</comment>
<keyword evidence="5" id="KW-1185">Reference proteome</keyword>
<feature type="domain" description="Nudix hydrolase" evidence="3">
    <location>
        <begin position="1"/>
        <end position="138"/>
    </location>
</feature>
<dbReference type="RefSeq" id="WP_014204656.1">
    <property type="nucleotide sequence ID" value="NZ_CAWQRI010000124.1"/>
</dbReference>
<dbReference type="Pfam" id="PF00293">
    <property type="entry name" value="NUDIX"/>
    <property type="match status" value="1"/>
</dbReference>
<dbReference type="SUPFAM" id="SSF55811">
    <property type="entry name" value="Nudix"/>
    <property type="match status" value="1"/>
</dbReference>
<dbReference type="CDD" id="cd18880">
    <property type="entry name" value="NUDIX_ADPRase"/>
    <property type="match status" value="1"/>
</dbReference>
<dbReference type="AlphaFoldDB" id="A0A0Q2RT80"/>
<dbReference type="EMBL" id="LKHS01000003">
    <property type="protein sequence ID" value="KQH87334.1"/>
    <property type="molecule type" value="Genomic_DNA"/>
</dbReference>
<dbReference type="Gene3D" id="3.90.79.10">
    <property type="entry name" value="Nucleoside Triphosphate Pyrophosphohydrolase"/>
    <property type="match status" value="1"/>
</dbReference>
<dbReference type="InterPro" id="IPR015797">
    <property type="entry name" value="NUDIX_hydrolase-like_dom_sf"/>
</dbReference>
<name>A0A0Q2RT80_VIBFU</name>
<dbReference type="PROSITE" id="PS51462">
    <property type="entry name" value="NUDIX"/>
    <property type="match status" value="1"/>
</dbReference>
<gene>
    <name evidence="4" type="ORF">AMR76_03740</name>
</gene>
<keyword evidence="2" id="KW-0378">Hydrolase</keyword>
<proteinExistence type="predicted"/>
<evidence type="ECO:0000256" key="2">
    <source>
        <dbReference type="ARBA" id="ARBA00022801"/>
    </source>
</evidence>
<dbReference type="GO" id="GO:0016787">
    <property type="term" value="F:hydrolase activity"/>
    <property type="evidence" value="ECO:0007669"/>
    <property type="project" value="UniProtKB-KW"/>
</dbReference>
<sequence length="160" mass="18230">MEHRIRGAGLLIENNAILLVKIHDFTGEYWIPPGGGFEAGDRSTKACVQREFLEEAGIDVEVGELICVREFLEHNPQRYHAEFFYVIDSYRGTPHIDNLKGLNDEEAIQSVAWVPLDKLPTMRLYPKELQGPLIERVQQGRFSTHLGSYIQGNAEEVNHL</sequence>
<evidence type="ECO:0000256" key="1">
    <source>
        <dbReference type="ARBA" id="ARBA00001946"/>
    </source>
</evidence>
<protein>
    <submittedName>
        <fullName evidence="4">Pyrophosphatase</fullName>
    </submittedName>
</protein>
<reference evidence="4 5" key="1">
    <citation type="submission" date="2015-08" db="EMBL/GenBank/DDBJ databases">
        <title>Antibacterial properties of a collection of Vibrionaceae strains.</title>
        <authorList>
            <person name="Giubergia S."/>
        </authorList>
    </citation>
    <scope>NUCLEOTIDE SEQUENCE [LARGE SCALE GENOMIC DNA]</scope>
    <source>
        <strain evidence="4 5">S0821</strain>
    </source>
</reference>
<dbReference type="InterPro" id="IPR000086">
    <property type="entry name" value="NUDIX_hydrolase_dom"/>
</dbReference>